<dbReference type="PANTHER" id="PTHR32227">
    <property type="entry name" value="GLUCAN ENDO-1,3-BETA-GLUCOSIDASE BG1-RELATED-RELATED"/>
    <property type="match status" value="1"/>
</dbReference>
<dbReference type="Pfam" id="PF00332">
    <property type="entry name" value="Glyco_hydro_17"/>
    <property type="match status" value="1"/>
</dbReference>
<evidence type="ECO:0000256" key="6">
    <source>
        <dbReference type="SAM" id="SignalP"/>
    </source>
</evidence>
<evidence type="ECO:0000313" key="8">
    <source>
        <dbReference type="Proteomes" id="UP000639772"/>
    </source>
</evidence>
<accession>A0A835RC58</accession>
<dbReference type="GO" id="GO:0005975">
    <property type="term" value="P:carbohydrate metabolic process"/>
    <property type="evidence" value="ECO:0007669"/>
    <property type="project" value="InterPro"/>
</dbReference>
<dbReference type="InterPro" id="IPR017853">
    <property type="entry name" value="GH"/>
</dbReference>
<evidence type="ECO:0000313" key="7">
    <source>
        <dbReference type="EMBL" id="KAG0489575.1"/>
    </source>
</evidence>
<dbReference type="SUPFAM" id="SSF51445">
    <property type="entry name" value="(Trans)glycosidases"/>
    <property type="match status" value="1"/>
</dbReference>
<name>A0A835RC58_VANPL</name>
<keyword evidence="3 5" id="KW-0326">Glycosidase</keyword>
<dbReference type="PROSITE" id="PS00587">
    <property type="entry name" value="GLYCOSYL_HYDROL_F17"/>
    <property type="match status" value="1"/>
</dbReference>
<sequence length="334" mass="35526">MATGSFFVLAAGLFLSLLIAGVESIGLCYGINGNGLPAPKDVVGLYQSHHFGAMRMYFPDQGTLQALRGTNIGVIIDVDNSNIAALASSADAAKGWVNANIIPFPDVAIRYIAVGNELISGNLAQFVLPAMQNIQNALNAANLQNKIKVSTSVSTGVLGVSYPPSAGAFTDDARKFLQPIAGFLAGTGAPLLTNIYPYFSYVGHPENIPIEYALFTSAGPVVTDGNLRYQNLFDAILDCFYSALEKVGAGGVRIVVSESGWPSDGGQAASPQNAQTYLQNLIGHAMTGTPKRPGGIETYIFAVFDEDRKTPQGTENHYGLFYPNMQPKYNLNVF</sequence>
<feature type="chain" id="PRO_5032414544" description="Glucan endo-1,3-beta-D-glucosidase" evidence="6">
    <location>
        <begin position="25"/>
        <end position="334"/>
    </location>
</feature>
<evidence type="ECO:0000256" key="5">
    <source>
        <dbReference type="RuleBase" id="RU004336"/>
    </source>
</evidence>
<keyword evidence="6" id="KW-0732">Signal</keyword>
<dbReference type="Gene3D" id="3.20.20.80">
    <property type="entry name" value="Glycosidases"/>
    <property type="match status" value="1"/>
</dbReference>
<protein>
    <recommendedName>
        <fullName evidence="9">Glucan endo-1,3-beta-D-glucosidase</fullName>
    </recommendedName>
</protein>
<dbReference type="InterPro" id="IPR044965">
    <property type="entry name" value="Glyco_hydro_17_plant"/>
</dbReference>
<organism evidence="7 8">
    <name type="scientific">Vanilla planifolia</name>
    <name type="common">Vanilla</name>
    <dbReference type="NCBI Taxonomy" id="51239"/>
    <lineage>
        <taxon>Eukaryota</taxon>
        <taxon>Viridiplantae</taxon>
        <taxon>Streptophyta</taxon>
        <taxon>Embryophyta</taxon>
        <taxon>Tracheophyta</taxon>
        <taxon>Spermatophyta</taxon>
        <taxon>Magnoliopsida</taxon>
        <taxon>Liliopsida</taxon>
        <taxon>Asparagales</taxon>
        <taxon>Orchidaceae</taxon>
        <taxon>Vanilloideae</taxon>
        <taxon>Vanilleae</taxon>
        <taxon>Vanilla</taxon>
    </lineage>
</organism>
<proteinExistence type="inferred from homology"/>
<dbReference type="GO" id="GO:0042973">
    <property type="term" value="F:glucan endo-1,3-beta-D-glucosidase activity"/>
    <property type="evidence" value="ECO:0007669"/>
    <property type="project" value="UniProtKB-ARBA"/>
</dbReference>
<dbReference type="AlphaFoldDB" id="A0A835RC58"/>
<dbReference type="Proteomes" id="UP000639772">
    <property type="component" value="Chromosome 3"/>
</dbReference>
<comment type="caution">
    <text evidence="7">The sequence shown here is derived from an EMBL/GenBank/DDBJ whole genome shotgun (WGS) entry which is preliminary data.</text>
</comment>
<dbReference type="OrthoDB" id="941679at2759"/>
<comment type="similarity">
    <text evidence="1 4">Belongs to the glycosyl hydrolase 17 family.</text>
</comment>
<evidence type="ECO:0000256" key="1">
    <source>
        <dbReference type="ARBA" id="ARBA00008773"/>
    </source>
</evidence>
<evidence type="ECO:0000256" key="2">
    <source>
        <dbReference type="ARBA" id="ARBA00022801"/>
    </source>
</evidence>
<feature type="signal peptide" evidence="6">
    <location>
        <begin position="1"/>
        <end position="24"/>
    </location>
</feature>
<dbReference type="FunFam" id="3.20.20.80:FF:000010">
    <property type="entry name" value="glucan endo-1,3-beta-glucosidase, basic"/>
    <property type="match status" value="1"/>
</dbReference>
<evidence type="ECO:0000256" key="3">
    <source>
        <dbReference type="ARBA" id="ARBA00023295"/>
    </source>
</evidence>
<reference evidence="7 8" key="1">
    <citation type="journal article" date="2020" name="Nat. Food">
        <title>A phased Vanilla planifolia genome enables genetic improvement of flavour and production.</title>
        <authorList>
            <person name="Hasing T."/>
            <person name="Tang H."/>
            <person name="Brym M."/>
            <person name="Khazi F."/>
            <person name="Huang T."/>
            <person name="Chambers A.H."/>
        </authorList>
    </citation>
    <scope>NUCLEOTIDE SEQUENCE [LARGE SCALE GENOMIC DNA]</scope>
    <source>
        <tissue evidence="7">Leaf</tissue>
    </source>
</reference>
<evidence type="ECO:0000256" key="4">
    <source>
        <dbReference type="RuleBase" id="RU004335"/>
    </source>
</evidence>
<dbReference type="InterPro" id="IPR000490">
    <property type="entry name" value="Glyco_hydro_17"/>
</dbReference>
<dbReference type="EMBL" id="JADCNM010000003">
    <property type="protein sequence ID" value="KAG0489575.1"/>
    <property type="molecule type" value="Genomic_DNA"/>
</dbReference>
<keyword evidence="2 5" id="KW-0378">Hydrolase</keyword>
<evidence type="ECO:0008006" key="9">
    <source>
        <dbReference type="Google" id="ProtNLM"/>
    </source>
</evidence>
<gene>
    <name evidence="7" type="ORF">HPP92_006438</name>
</gene>